<evidence type="ECO:0000313" key="2">
    <source>
        <dbReference type="EMBL" id="ESA03876.1"/>
    </source>
</evidence>
<proteinExistence type="predicted"/>
<feature type="compositionally biased region" description="Low complexity" evidence="1">
    <location>
        <begin position="46"/>
        <end position="60"/>
    </location>
</feature>
<organism evidence="2">
    <name type="scientific">Rhizophagus irregularis (strain DAOM 181602 / DAOM 197198 / MUCL 43194)</name>
    <name type="common">Arbuscular mycorrhizal fungus</name>
    <name type="synonym">Glomus intraradices</name>
    <dbReference type="NCBI Taxonomy" id="747089"/>
    <lineage>
        <taxon>Eukaryota</taxon>
        <taxon>Fungi</taxon>
        <taxon>Fungi incertae sedis</taxon>
        <taxon>Mucoromycota</taxon>
        <taxon>Glomeromycotina</taxon>
        <taxon>Glomeromycetes</taxon>
        <taxon>Glomerales</taxon>
        <taxon>Glomeraceae</taxon>
        <taxon>Rhizophagus</taxon>
    </lineage>
</organism>
<evidence type="ECO:0000256" key="1">
    <source>
        <dbReference type="SAM" id="MobiDB-lite"/>
    </source>
</evidence>
<gene>
    <name evidence="2" type="ORF">GLOINDRAFT_5152</name>
</gene>
<dbReference type="EMBL" id="KI294745">
    <property type="protein sequence ID" value="ESA03876.1"/>
    <property type="molecule type" value="Genomic_DNA"/>
</dbReference>
<reference evidence="2" key="1">
    <citation type="submission" date="2013-07" db="EMBL/GenBank/DDBJ databases">
        <title>The genome of an arbuscular mycorrhizal fungus provides insights into the evolution of the oldest plant symbiosis.</title>
        <authorList>
            <consortium name="DOE Joint Genome Institute"/>
            <person name="Tisserant E."/>
            <person name="Malbreil M."/>
            <person name="Kuo A."/>
            <person name="Kohler A."/>
            <person name="Symeonidi A."/>
            <person name="Balestrini R."/>
            <person name="Charron P."/>
            <person name="Duensing N."/>
            <person name="Frei-dit-Frey N."/>
            <person name="Gianinazzi-Pearson V."/>
            <person name="Gilbert B."/>
            <person name="Handa Y."/>
            <person name="Hijri M."/>
            <person name="Kaul R."/>
            <person name="Kawaguchi M."/>
            <person name="Krajinski F."/>
            <person name="Lammers P."/>
            <person name="Lapierre D."/>
            <person name="Masclaux F.G."/>
            <person name="Murat C."/>
            <person name="Morin E."/>
            <person name="Ndikumana S."/>
            <person name="Pagni M."/>
            <person name="Petitpierre D."/>
            <person name="Requena N."/>
            <person name="Rosikiewicz P."/>
            <person name="Riley R."/>
            <person name="Saito K."/>
            <person name="San Clemente H."/>
            <person name="Shapiro H."/>
            <person name="van Tuinen D."/>
            <person name="Becard G."/>
            <person name="Bonfante P."/>
            <person name="Paszkowski U."/>
            <person name="Shachar-Hill Y."/>
            <person name="Young J.P."/>
            <person name="Sanders I.R."/>
            <person name="Henrissat B."/>
            <person name="Rensing S.A."/>
            <person name="Grigoriev I.V."/>
            <person name="Corradi N."/>
            <person name="Roux C."/>
            <person name="Martin F."/>
        </authorList>
    </citation>
    <scope>NUCLEOTIDE SEQUENCE</scope>
    <source>
        <strain evidence="2">DAOM 197198</strain>
    </source>
</reference>
<protein>
    <submittedName>
        <fullName evidence="2">Uncharacterized protein</fullName>
    </submittedName>
</protein>
<feature type="region of interest" description="Disordered" evidence="1">
    <location>
        <begin position="17"/>
        <end position="62"/>
    </location>
</feature>
<sequence length="76" mass="8541">MTTHASCLVVPRASTNQVVATDSERQRRKSVRFSRFEKVNTTTIQSSSSSSPSSPSSSPSFRYFYPTCNSQLNERF</sequence>
<name>U9TKK4_RHIID</name>
<accession>U9TKK4</accession>
<dbReference type="AlphaFoldDB" id="U9TKK4"/>
<dbReference type="HOGENOM" id="CLU_2655731_0_0_1"/>